<organism evidence="1 2">
    <name type="scientific">Pseudonocardia zijingensis</name>
    <dbReference type="NCBI Taxonomy" id="153376"/>
    <lineage>
        <taxon>Bacteria</taxon>
        <taxon>Bacillati</taxon>
        <taxon>Actinomycetota</taxon>
        <taxon>Actinomycetes</taxon>
        <taxon>Pseudonocardiales</taxon>
        <taxon>Pseudonocardiaceae</taxon>
        <taxon>Pseudonocardia</taxon>
    </lineage>
</organism>
<comment type="caution">
    <text evidence="1">The sequence shown here is derived from an EMBL/GenBank/DDBJ whole genome shotgun (WGS) entry which is preliminary data.</text>
</comment>
<evidence type="ECO:0000313" key="2">
    <source>
        <dbReference type="Proteomes" id="UP001499967"/>
    </source>
</evidence>
<gene>
    <name evidence="1" type="ORF">GCM10009559_28810</name>
</gene>
<evidence type="ECO:0000313" key="1">
    <source>
        <dbReference type="EMBL" id="GAA0936392.1"/>
    </source>
</evidence>
<keyword evidence="2" id="KW-1185">Reference proteome</keyword>
<reference evidence="2" key="1">
    <citation type="journal article" date="2019" name="Int. J. Syst. Evol. Microbiol.">
        <title>The Global Catalogue of Microorganisms (GCM) 10K type strain sequencing project: providing services to taxonomists for standard genome sequencing and annotation.</title>
        <authorList>
            <consortium name="The Broad Institute Genomics Platform"/>
            <consortium name="The Broad Institute Genome Sequencing Center for Infectious Disease"/>
            <person name="Wu L."/>
            <person name="Ma J."/>
        </authorList>
    </citation>
    <scope>NUCLEOTIDE SEQUENCE [LARGE SCALE GENOMIC DNA]</scope>
    <source>
        <strain evidence="2">JCM 11117</strain>
    </source>
</reference>
<sequence>MSNLEAGRTSVQLVWNDGNAGGAGRPVAWALGELSAALTQKGVHCTTSPTPTGPASLTVEVLTAQEAQGRIGGAEPPAAAESYLVHPDGERITVVGADATGTVYALLELAARVTHAEDPLPALAATRVESGAPAVPVRGIVRSFSSVDEDLPWFHDRTFWTEYLTWIAAARFNRFHLALGMQYNYGADKNGATDNYLCFAYPFLLDVDGFEVRAEGVDAAERDRNLETLRFIAAETKRRGLRFQLGLWNHAYDYGRDSVHRYPIVGIGPDNHADYCRAAIAQLLRAVPEIDGLTFRVHYEGGIHDENHEVFWSAVFEGADSVGRPLEIDMHAKGVDQALLDAVDRPMLSPVLSAKYWAEHLGLPYHQASIRAREAAKPIPPGHSMKGITEFSRRFTRYGYGDFLRDDRKVDLMFRVWPGTQKLLLWGDPAIAAGYGRLATFGGSRGVDVCEPLFFKGRKGSGEPGKRDPYIDPELQLGGHEWIKYRYTYLLWGRLLFDPESDPEVWRRHLRATYGTAAGDVETALSSLSRILPLVTVVHGVGGSNNGYWPEVYVNLATSARVQATHYAFDTDDPKNWGGVSPFDPTTFYAIDEYVADAARGAVSGKYTPLEVAGWIEDLVTEGRKALDRARAASDPTDAQVRRTLIDLEVLVRLGTFFAGKFRSAVDYSTFRATGDPRHLESALAHYRPARDAYASILDVVDGVYQPDMRFGVERSEHGHWSDRLPEIDADVAALAEELAEASPDAARSDLPPVPPRPVEPGVAHVQPPHFERGAPLSLTLEVLAPDSVTGATLHYRHVDQSESFRTTAMQPSGDGGLIGTIDAEYTASSYPLMYFFDVEHRDGGRAMLPGLAPDLSNQPYLTLSALPGAAG</sequence>
<protein>
    <submittedName>
        <fullName evidence="1">Uncharacterized protein</fullName>
    </submittedName>
</protein>
<dbReference type="EMBL" id="BAAAHP010000075">
    <property type="protein sequence ID" value="GAA0936392.1"/>
    <property type="molecule type" value="Genomic_DNA"/>
</dbReference>
<accession>A0ABP4AKP5</accession>
<name>A0ABP4AKP5_9PSEU</name>
<dbReference type="RefSeq" id="WP_343941853.1">
    <property type="nucleotide sequence ID" value="NZ_BAAAHP010000075.1"/>
</dbReference>
<proteinExistence type="predicted"/>
<dbReference type="Proteomes" id="UP001499967">
    <property type="component" value="Unassembled WGS sequence"/>
</dbReference>